<organism evidence="2 4">
    <name type="scientific">Rotaria magnacalcarata</name>
    <dbReference type="NCBI Taxonomy" id="392030"/>
    <lineage>
        <taxon>Eukaryota</taxon>
        <taxon>Metazoa</taxon>
        <taxon>Spiralia</taxon>
        <taxon>Gnathifera</taxon>
        <taxon>Rotifera</taxon>
        <taxon>Eurotatoria</taxon>
        <taxon>Bdelloidea</taxon>
        <taxon>Philodinida</taxon>
        <taxon>Philodinidae</taxon>
        <taxon>Rotaria</taxon>
    </lineage>
</organism>
<keyword evidence="1" id="KW-0472">Membrane</keyword>
<keyword evidence="1" id="KW-1133">Transmembrane helix</keyword>
<protein>
    <recommendedName>
        <fullName evidence="5">Nucleoside-diphosphate sugar epimerase</fullName>
    </recommendedName>
</protein>
<comment type="caution">
    <text evidence="2">The sequence shown here is derived from an EMBL/GenBank/DDBJ whole genome shotgun (WGS) entry which is preliminary data.</text>
</comment>
<dbReference type="EMBL" id="CAJNRG010018148">
    <property type="protein sequence ID" value="CAF2248753.1"/>
    <property type="molecule type" value="Genomic_DNA"/>
</dbReference>
<evidence type="ECO:0008006" key="5">
    <source>
        <dbReference type="Google" id="ProtNLM"/>
    </source>
</evidence>
<sequence length="330" mass="37774">MTTDLKNISHPKIWVLIDNRTGNANQALALASKLGVGYQVKKFHYNILAMLPNFLLGFWPIYVKKSLLDSLKMQDAPDIIISSGRRTAPLAIYLKKIFKNQTKIIQIMRPNLSPKEFDLIILPQHDNYNYILPNIVRIIGALNDVQKSMFEAKSLLRNNYPKVKKFIAVIIGGATKKYNFSAAEAESLSDIIRSISDNHSIPLFVTFSRRTPKQVKLIFKKKLLSPHILYDPEENLPNPYPGIIGEGEYIITTADSISMCSEAASTGKPIYVFCPESFKLKKHRFFIQQLVDLSIVKMLDYNTTFLDKYNYEPLHEIDKVAEIVKKRFFN</sequence>
<dbReference type="InterPro" id="IPR009367">
    <property type="entry name" value="Elm1-like"/>
</dbReference>
<evidence type="ECO:0000313" key="4">
    <source>
        <dbReference type="Proteomes" id="UP000663887"/>
    </source>
</evidence>
<dbReference type="SUPFAM" id="SSF53756">
    <property type="entry name" value="UDP-Glycosyltransferase/glycogen phosphorylase"/>
    <property type="match status" value="1"/>
</dbReference>
<evidence type="ECO:0000256" key="1">
    <source>
        <dbReference type="SAM" id="Phobius"/>
    </source>
</evidence>
<proteinExistence type="predicted"/>
<name>A0A817A817_9BILA</name>
<dbReference type="PANTHER" id="PTHR33986:SF15">
    <property type="entry name" value="MITOCHONDRIAL FISSION PROTEIN ELM1"/>
    <property type="match status" value="1"/>
</dbReference>
<accession>A0A817A817</accession>
<gene>
    <name evidence="3" type="ORF">UXM345_LOCUS4004</name>
    <name evidence="2" type="ORF">XDN619_LOCUS35207</name>
</gene>
<dbReference type="Proteomes" id="UP000663842">
    <property type="component" value="Unassembled WGS sequence"/>
</dbReference>
<dbReference type="Proteomes" id="UP000663887">
    <property type="component" value="Unassembled WGS sequence"/>
</dbReference>
<dbReference type="AlphaFoldDB" id="A0A817A817"/>
<dbReference type="Pfam" id="PF06258">
    <property type="entry name" value="Mito_fiss_Elm1"/>
    <property type="match status" value="1"/>
</dbReference>
<feature type="transmembrane region" description="Helical" evidence="1">
    <location>
        <begin position="43"/>
        <end position="63"/>
    </location>
</feature>
<evidence type="ECO:0000313" key="3">
    <source>
        <dbReference type="EMBL" id="CAF3787112.1"/>
    </source>
</evidence>
<dbReference type="EMBL" id="CAJOBF010000268">
    <property type="protein sequence ID" value="CAF3787112.1"/>
    <property type="molecule type" value="Genomic_DNA"/>
</dbReference>
<keyword evidence="1" id="KW-0812">Transmembrane</keyword>
<evidence type="ECO:0000313" key="2">
    <source>
        <dbReference type="EMBL" id="CAF2248753.1"/>
    </source>
</evidence>
<reference evidence="2" key="1">
    <citation type="submission" date="2021-02" db="EMBL/GenBank/DDBJ databases">
        <authorList>
            <person name="Nowell W R."/>
        </authorList>
    </citation>
    <scope>NUCLEOTIDE SEQUENCE</scope>
</reference>
<dbReference type="PANTHER" id="PTHR33986">
    <property type="entry name" value="OS02G0535700 PROTEIN"/>
    <property type="match status" value="1"/>
</dbReference>